<dbReference type="PANTHER" id="PTHR33121:SF70">
    <property type="entry name" value="SIGNALING PROTEIN YKOW"/>
    <property type="match status" value="1"/>
</dbReference>
<dbReference type="Gene3D" id="3.20.20.450">
    <property type="entry name" value="EAL domain"/>
    <property type="match status" value="1"/>
</dbReference>
<dbReference type="PROSITE" id="PS50883">
    <property type="entry name" value="EAL"/>
    <property type="match status" value="1"/>
</dbReference>
<dbReference type="Pfam" id="PF00072">
    <property type="entry name" value="Response_reg"/>
    <property type="match status" value="1"/>
</dbReference>
<reference evidence="5 6" key="1">
    <citation type="submission" date="2021-03" db="EMBL/GenBank/DDBJ databases">
        <authorList>
            <person name="So Y."/>
        </authorList>
    </citation>
    <scope>NUCLEOTIDE SEQUENCE [LARGE SCALE GENOMIC DNA]</scope>
    <source>
        <strain evidence="5 6">PWR1</strain>
    </source>
</reference>
<accession>A0ABS4AUJ5</accession>
<dbReference type="InterPro" id="IPR001633">
    <property type="entry name" value="EAL_dom"/>
</dbReference>
<dbReference type="InterPro" id="IPR050706">
    <property type="entry name" value="Cyclic-di-GMP_PDE-like"/>
</dbReference>
<feature type="domain" description="Response regulatory" evidence="2">
    <location>
        <begin position="17"/>
        <end position="135"/>
    </location>
</feature>
<dbReference type="Gene3D" id="3.30.70.270">
    <property type="match status" value="1"/>
</dbReference>
<gene>
    <name evidence="5" type="ORF">J5Y09_09860</name>
</gene>
<evidence type="ECO:0000259" key="2">
    <source>
        <dbReference type="PROSITE" id="PS50110"/>
    </source>
</evidence>
<evidence type="ECO:0000313" key="5">
    <source>
        <dbReference type="EMBL" id="MBP0464217.1"/>
    </source>
</evidence>
<dbReference type="InterPro" id="IPR029787">
    <property type="entry name" value="Nucleotide_cyclase"/>
</dbReference>
<evidence type="ECO:0000259" key="3">
    <source>
        <dbReference type="PROSITE" id="PS50883"/>
    </source>
</evidence>
<dbReference type="Gene3D" id="3.40.50.2300">
    <property type="match status" value="1"/>
</dbReference>
<dbReference type="Pfam" id="PF00990">
    <property type="entry name" value="GGDEF"/>
    <property type="match status" value="1"/>
</dbReference>
<dbReference type="SUPFAM" id="SSF52172">
    <property type="entry name" value="CheY-like"/>
    <property type="match status" value="1"/>
</dbReference>
<dbReference type="InterPro" id="IPR011006">
    <property type="entry name" value="CheY-like_superfamily"/>
</dbReference>
<dbReference type="PROSITE" id="PS50887">
    <property type="entry name" value="GGDEF"/>
    <property type="match status" value="1"/>
</dbReference>
<name>A0ABS4AUJ5_9PROT</name>
<dbReference type="SUPFAM" id="SSF55073">
    <property type="entry name" value="Nucleotide cyclase"/>
    <property type="match status" value="1"/>
</dbReference>
<dbReference type="SUPFAM" id="SSF141868">
    <property type="entry name" value="EAL domain-like"/>
    <property type="match status" value="1"/>
</dbReference>
<evidence type="ECO:0000256" key="1">
    <source>
        <dbReference type="PROSITE-ProRule" id="PRU00169"/>
    </source>
</evidence>
<dbReference type="RefSeq" id="WP_209351593.1">
    <property type="nucleotide sequence ID" value="NZ_JAGIYZ010000008.1"/>
</dbReference>
<dbReference type="Pfam" id="PF00563">
    <property type="entry name" value="EAL"/>
    <property type="match status" value="1"/>
</dbReference>
<sequence>MTAARLPAADPAPAALSVLVVDDERDLAEELADGLAEAGLPTRIAGSAEEALRLLAASPEIGVIVTDVRMPGSDGFSFASRLVAEARPETARRVVIMTGQSTLDDASAALRAGAFDYLRKPFSLDDLVLIVTRAADSAAAERKGHQDAQLTRARLMKAEAETARMRRRDQVTGLPNVQALQEAIVGLGDMRVALLMIRLDGLHVVTDAGWRALHDRLLADAASRFAAVAGRERLYALHDAAHFAVLLDGASALEAEAVGRALLAATTEPMRAGDQALALTASVGLATREGAGTAPLDVCAQVATAEAGRQGSGRLVTYSARMHSDAARRLRVTQDLPAAAAAGHLSLMYQPLMTPDLSALLGFEALMRWTHPVLGPIGPGEFIPAAEESGAILDIGVWALEAAAAQAARWRSGTPDAPYVSVNLSGRQLQEADVTALVLGALDGADLPPQALVIEVTETVAAGAGAPGILTALRGRGLRVALDDFGSGYTSLSTLRSLPADIVKFDRSLLPAGAEDARGAAFFTRLIQAVQGLGLDIVAEGIETAGQLALAATAGVYAVQGYGVARPMSADAATARIAAATPR</sequence>
<organism evidence="5 6">
    <name type="scientific">Roseomonas nitratireducens</name>
    <dbReference type="NCBI Taxonomy" id="2820810"/>
    <lineage>
        <taxon>Bacteria</taxon>
        <taxon>Pseudomonadati</taxon>
        <taxon>Pseudomonadota</taxon>
        <taxon>Alphaproteobacteria</taxon>
        <taxon>Acetobacterales</taxon>
        <taxon>Roseomonadaceae</taxon>
        <taxon>Roseomonas</taxon>
    </lineage>
</organism>
<feature type="modified residue" description="4-aspartylphosphate" evidence="1">
    <location>
        <position position="67"/>
    </location>
</feature>
<keyword evidence="6" id="KW-1185">Reference proteome</keyword>
<feature type="domain" description="EAL" evidence="3">
    <location>
        <begin position="329"/>
        <end position="581"/>
    </location>
</feature>
<keyword evidence="1" id="KW-0597">Phosphoprotein</keyword>
<dbReference type="EMBL" id="JAGIYZ010000008">
    <property type="protein sequence ID" value="MBP0464217.1"/>
    <property type="molecule type" value="Genomic_DNA"/>
</dbReference>
<dbReference type="SMART" id="SM00267">
    <property type="entry name" value="GGDEF"/>
    <property type="match status" value="1"/>
</dbReference>
<proteinExistence type="predicted"/>
<dbReference type="PANTHER" id="PTHR33121">
    <property type="entry name" value="CYCLIC DI-GMP PHOSPHODIESTERASE PDEF"/>
    <property type="match status" value="1"/>
</dbReference>
<dbReference type="InterPro" id="IPR043128">
    <property type="entry name" value="Rev_trsase/Diguanyl_cyclase"/>
</dbReference>
<comment type="caution">
    <text evidence="5">The sequence shown here is derived from an EMBL/GenBank/DDBJ whole genome shotgun (WGS) entry which is preliminary data.</text>
</comment>
<dbReference type="Proteomes" id="UP000680815">
    <property type="component" value="Unassembled WGS sequence"/>
</dbReference>
<dbReference type="InterPro" id="IPR035919">
    <property type="entry name" value="EAL_sf"/>
</dbReference>
<evidence type="ECO:0000313" key="6">
    <source>
        <dbReference type="Proteomes" id="UP000680815"/>
    </source>
</evidence>
<feature type="domain" description="GGDEF" evidence="4">
    <location>
        <begin position="190"/>
        <end position="320"/>
    </location>
</feature>
<protein>
    <submittedName>
        <fullName evidence="5">EAL domain-containing protein</fullName>
    </submittedName>
</protein>
<dbReference type="SMART" id="SM00448">
    <property type="entry name" value="REC"/>
    <property type="match status" value="1"/>
</dbReference>
<evidence type="ECO:0000259" key="4">
    <source>
        <dbReference type="PROSITE" id="PS50887"/>
    </source>
</evidence>
<dbReference type="SMART" id="SM00052">
    <property type="entry name" value="EAL"/>
    <property type="match status" value="1"/>
</dbReference>
<dbReference type="InterPro" id="IPR001789">
    <property type="entry name" value="Sig_transdc_resp-reg_receiver"/>
</dbReference>
<dbReference type="PROSITE" id="PS50110">
    <property type="entry name" value="RESPONSE_REGULATORY"/>
    <property type="match status" value="1"/>
</dbReference>
<dbReference type="CDD" id="cd01948">
    <property type="entry name" value="EAL"/>
    <property type="match status" value="1"/>
</dbReference>
<dbReference type="InterPro" id="IPR000160">
    <property type="entry name" value="GGDEF_dom"/>
</dbReference>